<accession>A0A7G5XFY4</accession>
<feature type="transmembrane region" description="Helical" evidence="2">
    <location>
        <begin position="7"/>
        <end position="23"/>
    </location>
</feature>
<protein>
    <submittedName>
        <fullName evidence="3">Uncharacterized protein</fullName>
    </submittedName>
</protein>
<keyword evidence="4" id="KW-1185">Reference proteome</keyword>
<keyword evidence="2" id="KW-0472">Membrane</keyword>
<reference evidence="4" key="1">
    <citation type="submission" date="2020-08" db="EMBL/GenBank/DDBJ databases">
        <title>Lacibacter sp. S13-6-6 genome sequencing.</title>
        <authorList>
            <person name="Jin L."/>
        </authorList>
    </citation>
    <scope>NUCLEOTIDE SEQUENCE [LARGE SCALE GENOMIC DNA]</scope>
    <source>
        <strain evidence="4">S13-6-6</strain>
    </source>
</reference>
<organism evidence="3 4">
    <name type="scientific">Lacibacter sediminis</name>
    <dbReference type="NCBI Taxonomy" id="2760713"/>
    <lineage>
        <taxon>Bacteria</taxon>
        <taxon>Pseudomonadati</taxon>
        <taxon>Bacteroidota</taxon>
        <taxon>Chitinophagia</taxon>
        <taxon>Chitinophagales</taxon>
        <taxon>Chitinophagaceae</taxon>
        <taxon>Lacibacter</taxon>
    </lineage>
</organism>
<keyword evidence="2" id="KW-0812">Transmembrane</keyword>
<evidence type="ECO:0000256" key="1">
    <source>
        <dbReference type="SAM" id="MobiDB-lite"/>
    </source>
</evidence>
<proteinExistence type="predicted"/>
<gene>
    <name evidence="3" type="ORF">H4075_20355</name>
</gene>
<keyword evidence="2" id="KW-1133">Transmembrane helix</keyword>
<feature type="region of interest" description="Disordered" evidence="1">
    <location>
        <begin position="42"/>
        <end position="65"/>
    </location>
</feature>
<dbReference type="AlphaFoldDB" id="A0A7G5XFY4"/>
<evidence type="ECO:0000313" key="3">
    <source>
        <dbReference type="EMBL" id="QNA44387.1"/>
    </source>
</evidence>
<dbReference type="Proteomes" id="UP000515344">
    <property type="component" value="Chromosome"/>
</dbReference>
<sequence>MKKPLRFFSFVFFLFAIYLNVFYKEDSFLARVVAGKSEISKQQTAQKQSKEAKPLENELAENSGK</sequence>
<dbReference type="KEGG" id="lacs:H4075_20355"/>
<dbReference type="EMBL" id="CP060007">
    <property type="protein sequence ID" value="QNA44387.1"/>
    <property type="molecule type" value="Genomic_DNA"/>
</dbReference>
<dbReference type="RefSeq" id="WP_182802649.1">
    <property type="nucleotide sequence ID" value="NZ_CP060007.1"/>
</dbReference>
<evidence type="ECO:0000313" key="4">
    <source>
        <dbReference type="Proteomes" id="UP000515344"/>
    </source>
</evidence>
<evidence type="ECO:0000256" key="2">
    <source>
        <dbReference type="SAM" id="Phobius"/>
    </source>
</evidence>
<name>A0A7G5XFY4_9BACT</name>